<gene>
    <name evidence="3" type="ORF">M231_06466</name>
</gene>
<feature type="region of interest" description="Disordered" evidence="2">
    <location>
        <begin position="1"/>
        <end position="31"/>
    </location>
</feature>
<reference evidence="3 4" key="1">
    <citation type="submission" date="2016-06" db="EMBL/GenBank/DDBJ databases">
        <title>Evolution of pathogenesis and genome organization in the Tremellales.</title>
        <authorList>
            <person name="Cuomo C."/>
            <person name="Litvintseva A."/>
            <person name="Heitman J."/>
            <person name="Chen Y."/>
            <person name="Sun S."/>
            <person name="Springer D."/>
            <person name="Dromer F."/>
            <person name="Young S."/>
            <person name="Zeng Q."/>
            <person name="Chapman S."/>
            <person name="Gujja S."/>
            <person name="Saif S."/>
            <person name="Birren B."/>
        </authorList>
    </citation>
    <scope>NUCLEOTIDE SEQUENCE [LARGE SCALE GENOMIC DNA]</scope>
    <source>
        <strain evidence="3 4">ATCC 28783</strain>
    </source>
</reference>
<sequence length="1069" mass="121116">MTGKKQPSTSKSEVGNRVKKLSRKARDALLTDTRAEEAKRFKAYFQKVEPPTRTTPNFGSSLDKEQLPCVGSSIGGDEVGDHEAKLGRFEDDTSEVKSISAMAVYSGDHEQVNVGGMREEEDVDDLEECGDDAEGLRKMEMLWKKDQESLQRYHIDMKDKGLKILEEAVNSACKNRLSLSEVRQFFQNIQRNVGTEQGKRQTAKESSRRQKEMLRIAHGRLENCGHAVPVGDKSSSLVIKLAWSPATIGRRLEDTILTPGLKTPSKLLRKGMKRENPTIYIFDTVEPRLPQVDMVALPRYHSIPSIAASYLYPSRTLQSHERSSLSELLRVSNDHQQSILADDKVPRLILCMGRYSQEARDCALKNSPFDIHDFSVPFDVPPLQSVQMECFKHSICGKLVFHQGQLLQIYLDTLHPSVADFPSARNVRRFGDGVAIDLCLNWICAIGKVEIPPQELALFSIENIACFGASMYTVSAYAWTQSMRFFRITGQLEAIVSADLCESLREWMRLKDLQGVPDVDPLDSRSYMTRVWSTWQIGVQARRDPEKRQAAMEKRLRTVSLPEYRLSRMKKMEDPKYKISKLMKMSVDLGMSEEDDEVQRVQLALQKAHDTSVASQGSGSQLGTTREEAMLVLRQRDLVKEEGYRLVHIHLHPNDKATLHILDAQMSPPATTIKHKKGQVFDPSSGQSLEAILMSARKPPGDPRCTSQLEPWLCSAKQLYYVRPTTRSSDTIILTHRSHCSLCKASLRTPLTNCRPILPGRVMYSRQSPIALEKCEVIHQSLPVLSIPHLSTYIVRVPFEKPQEEPVVILAPLAEAKVPAKAQKAWIKYRQRKRKEVQDELEKLVAEQNGKKQKSEISTEDEVKEMTREEWAIGDKDFEEEKIADITPDDKLTINRKGKGRMREERPCEETKNTEKTRNTEKGGRSDEVGGVNPETETAMCDNWELFRQLEHQGESVESGNGRREIPDEILAVKQIEEGEDEYEVDAEWQEALGDNWSIFNQVERQAVGEGSGTPGEYDEEMSLAESIEGEDAYPDPDLREALRQSRHLFDMMNRQSNNEASGSGSRLE</sequence>
<feature type="region of interest" description="Disordered" evidence="2">
    <location>
        <begin position="892"/>
        <end position="940"/>
    </location>
</feature>
<evidence type="ECO:0000313" key="4">
    <source>
        <dbReference type="Proteomes" id="UP000289152"/>
    </source>
</evidence>
<keyword evidence="1" id="KW-0175">Coiled coil</keyword>
<evidence type="ECO:0000256" key="1">
    <source>
        <dbReference type="SAM" id="Coils"/>
    </source>
</evidence>
<dbReference type="InParanoid" id="A0A4Q1BGB6"/>
<feature type="region of interest" description="Disordered" evidence="2">
    <location>
        <begin position="1048"/>
        <end position="1069"/>
    </location>
</feature>
<feature type="compositionally biased region" description="Polar residues" evidence="2">
    <location>
        <begin position="1"/>
        <end position="13"/>
    </location>
</feature>
<comment type="caution">
    <text evidence="3">The sequence shown here is derived from an EMBL/GenBank/DDBJ whole genome shotgun (WGS) entry which is preliminary data.</text>
</comment>
<accession>A0A4Q1BGB6</accession>
<dbReference type="EMBL" id="SDIL01000103">
    <property type="protein sequence ID" value="RXK36263.1"/>
    <property type="molecule type" value="Genomic_DNA"/>
</dbReference>
<evidence type="ECO:0000256" key="2">
    <source>
        <dbReference type="SAM" id="MobiDB-lite"/>
    </source>
</evidence>
<protein>
    <submittedName>
        <fullName evidence="3">Uncharacterized protein</fullName>
    </submittedName>
</protein>
<dbReference type="AlphaFoldDB" id="A0A4Q1BGB6"/>
<feature type="compositionally biased region" description="Basic and acidic residues" evidence="2">
    <location>
        <begin position="901"/>
        <end position="928"/>
    </location>
</feature>
<name>A0A4Q1BGB6_TREME</name>
<evidence type="ECO:0000313" key="3">
    <source>
        <dbReference type="EMBL" id="RXK36263.1"/>
    </source>
</evidence>
<dbReference type="Proteomes" id="UP000289152">
    <property type="component" value="Unassembled WGS sequence"/>
</dbReference>
<organism evidence="3 4">
    <name type="scientific">Tremella mesenterica</name>
    <name type="common">Jelly fungus</name>
    <dbReference type="NCBI Taxonomy" id="5217"/>
    <lineage>
        <taxon>Eukaryota</taxon>
        <taxon>Fungi</taxon>
        <taxon>Dikarya</taxon>
        <taxon>Basidiomycota</taxon>
        <taxon>Agaricomycotina</taxon>
        <taxon>Tremellomycetes</taxon>
        <taxon>Tremellales</taxon>
        <taxon>Tremellaceae</taxon>
        <taxon>Tremella</taxon>
    </lineage>
</organism>
<keyword evidence="4" id="KW-1185">Reference proteome</keyword>
<proteinExistence type="predicted"/>
<feature type="coiled-coil region" evidence="1">
    <location>
        <begin position="827"/>
        <end position="854"/>
    </location>
</feature>
<feature type="compositionally biased region" description="Polar residues" evidence="2">
    <location>
        <begin position="1054"/>
        <end position="1069"/>
    </location>
</feature>